<dbReference type="Proteomes" id="UP001227831">
    <property type="component" value="Unassembled WGS sequence"/>
</dbReference>
<gene>
    <name evidence="2" type="ORF">RA086_09970</name>
</gene>
<keyword evidence="1" id="KW-0079">Bacteriocin immunity</keyword>
<comment type="caution">
    <text evidence="2">The sequence shown here is derived from an EMBL/GenBank/DDBJ whole genome shotgun (WGS) entry which is preliminary data.</text>
</comment>
<reference evidence="2 3" key="1">
    <citation type="journal article" date="2023" name="Int. J. Syst. Evol. Microbiol.">
        <title>Lactiplantibacillus brownii sp. nov., a novel psychrotolerant species isolated from sauerkraut.</title>
        <authorList>
            <person name="Heng Y.C."/>
            <person name="Silvaraju S."/>
            <person name="Lee J.K.Y."/>
            <person name="Kittelmann S."/>
        </authorList>
    </citation>
    <scope>NUCLEOTIDE SEQUENCE [LARGE SCALE GENOMIC DNA]</scope>
    <source>
        <strain evidence="2 3">WILCCON 0030</strain>
    </source>
</reference>
<accession>A0ABU1AAF3</accession>
<dbReference type="RefSeq" id="WP_308703646.1">
    <property type="nucleotide sequence ID" value="NZ_AP027463.1"/>
</dbReference>
<protein>
    <submittedName>
        <fullName evidence="2">Bacteriocin immunity protein</fullName>
    </submittedName>
</protein>
<evidence type="ECO:0000313" key="3">
    <source>
        <dbReference type="Proteomes" id="UP001227831"/>
    </source>
</evidence>
<name>A0ABU1AAF3_9LACO</name>
<dbReference type="Gene3D" id="1.20.1440.50">
    <property type="entry name" value="Ta0600-like"/>
    <property type="match status" value="1"/>
</dbReference>
<proteinExistence type="predicted"/>
<dbReference type="EMBL" id="JAVCWF010000001">
    <property type="protein sequence ID" value="MDQ7937934.1"/>
    <property type="molecule type" value="Genomic_DNA"/>
</dbReference>
<dbReference type="InterPro" id="IPR015046">
    <property type="entry name" value="LciA_Immunity-like"/>
</dbReference>
<dbReference type="SUPFAM" id="SSF109797">
    <property type="entry name" value="Bacteriocin immunity protein-like"/>
    <property type="match status" value="1"/>
</dbReference>
<evidence type="ECO:0000256" key="1">
    <source>
        <dbReference type="ARBA" id="ARBA00023025"/>
    </source>
</evidence>
<dbReference type="Pfam" id="PF08951">
    <property type="entry name" value="EntA_Immun"/>
    <property type="match status" value="1"/>
</dbReference>
<organism evidence="2 3">
    <name type="scientific">Lactiplantibacillus brownii</name>
    <dbReference type="NCBI Taxonomy" id="3069269"/>
    <lineage>
        <taxon>Bacteria</taxon>
        <taxon>Bacillati</taxon>
        <taxon>Bacillota</taxon>
        <taxon>Bacilli</taxon>
        <taxon>Lactobacillales</taxon>
        <taxon>Lactobacillaceae</taxon>
        <taxon>Lactiplantibacillus</taxon>
    </lineage>
</organism>
<evidence type="ECO:0000313" key="2">
    <source>
        <dbReference type="EMBL" id="MDQ7937934.1"/>
    </source>
</evidence>
<dbReference type="InterPro" id="IPR023130">
    <property type="entry name" value="Ta0600-like_sf"/>
</dbReference>
<keyword evidence="3" id="KW-1185">Reference proteome</keyword>
<sequence>MTTESTATSLMQAISTADNDPEIKGNAELNKLLLKHATQLEQGKDFHQVAGDLNQALRLWGMGHLHGPKALDPLYQATVAAAPGISAQKPYAAPSNH</sequence>